<comment type="similarity">
    <text evidence="2">Belongs to the class-V pyridoxal-phosphate-dependent aminotransferase family. NifS/IscS subfamily.</text>
</comment>
<name>A0ABS8N4Y1_9CLOT</name>
<dbReference type="SUPFAM" id="SSF53383">
    <property type="entry name" value="PLP-dependent transferases"/>
    <property type="match status" value="1"/>
</dbReference>
<gene>
    <name evidence="9" type="ORF">LN736_08370</name>
</gene>
<evidence type="ECO:0000256" key="7">
    <source>
        <dbReference type="RuleBase" id="RU004504"/>
    </source>
</evidence>
<dbReference type="PROSITE" id="PS00595">
    <property type="entry name" value="AA_TRANSFER_CLASS_5"/>
    <property type="match status" value="1"/>
</dbReference>
<reference evidence="9" key="1">
    <citation type="submission" date="2021-11" db="EMBL/GenBank/DDBJ databases">
        <authorList>
            <person name="Qingchun L."/>
            <person name="Dong Z."/>
            <person name="Zongwei Q."/>
            <person name="Jia Z."/>
            <person name="Duotao L."/>
        </authorList>
    </citation>
    <scope>NUCLEOTIDE SEQUENCE</scope>
    <source>
        <strain evidence="9">WLY-B-L2</strain>
    </source>
</reference>
<sequence length="378" mass="42155">MEAYFDNSATTRPYDEVMDSMVDTMRNYYGNPSSAYSLGLKAELKMNESRDIVADTLNCDRDEIIFTSGGSESNNFLIRGFVKPGNEIITTKIEHPSVLNTCKALENNGVKVIYLDVNGRGKIDLGELEKSINKQTQLVSIMHTNNEVGTVQNIKAIGELIKEKSSRIKFHVDAVQAYGKYDIDVKKMHIDLLSASGHKIHGPRGVGIAYVRKGLIPRPLIYGGGQERGFRSGTENLAAVVGLAKAAEKIYKNREQNFHHVDEVKKYFMEKLRDMEEVKINSCGKEYSPYVLSVSFIGVRGEVLLHMLEEKGIYVSTGSACSAKSSKDSHVLEAIGLPKDHIRGTIRFSFGEDNSKEEVDYALDVIDESLKFLRRVGK</sequence>
<evidence type="ECO:0000259" key="8">
    <source>
        <dbReference type="Pfam" id="PF00266"/>
    </source>
</evidence>
<comment type="caution">
    <text evidence="9">The sequence shown here is derived from an EMBL/GenBank/DDBJ whole genome shotgun (WGS) entry which is preliminary data.</text>
</comment>
<keyword evidence="10" id="KW-1185">Reference proteome</keyword>
<keyword evidence="6" id="KW-0411">Iron-sulfur</keyword>
<dbReference type="InterPro" id="IPR016454">
    <property type="entry name" value="Cysteine_dSase"/>
</dbReference>
<dbReference type="InterPro" id="IPR015422">
    <property type="entry name" value="PyrdxlP-dep_Trfase_small"/>
</dbReference>
<dbReference type="InterPro" id="IPR015424">
    <property type="entry name" value="PyrdxlP-dep_Trfase"/>
</dbReference>
<feature type="domain" description="Aminotransferase class V" evidence="8">
    <location>
        <begin position="4"/>
        <end position="361"/>
    </location>
</feature>
<proteinExistence type="inferred from homology"/>
<dbReference type="Proteomes" id="UP001165422">
    <property type="component" value="Unassembled WGS sequence"/>
</dbReference>
<accession>A0ABS8N4Y1</accession>
<evidence type="ECO:0000256" key="3">
    <source>
        <dbReference type="ARBA" id="ARBA00022723"/>
    </source>
</evidence>
<dbReference type="Gene3D" id="3.90.1150.10">
    <property type="entry name" value="Aspartate Aminotransferase, domain 1"/>
    <property type="match status" value="1"/>
</dbReference>
<organism evidence="9 10">
    <name type="scientific">Clostridium aromativorans</name>
    <dbReference type="NCBI Taxonomy" id="2836848"/>
    <lineage>
        <taxon>Bacteria</taxon>
        <taxon>Bacillati</taxon>
        <taxon>Bacillota</taxon>
        <taxon>Clostridia</taxon>
        <taxon>Eubacteriales</taxon>
        <taxon>Clostridiaceae</taxon>
        <taxon>Clostridium</taxon>
    </lineage>
</organism>
<dbReference type="EMBL" id="JAJJPB010000008">
    <property type="protein sequence ID" value="MCC9294868.1"/>
    <property type="molecule type" value="Genomic_DNA"/>
</dbReference>
<dbReference type="PANTHER" id="PTHR11601">
    <property type="entry name" value="CYSTEINE DESULFURYLASE FAMILY MEMBER"/>
    <property type="match status" value="1"/>
</dbReference>
<evidence type="ECO:0000256" key="6">
    <source>
        <dbReference type="ARBA" id="ARBA00023014"/>
    </source>
</evidence>
<dbReference type="RefSeq" id="WP_229981326.1">
    <property type="nucleotide sequence ID" value="NZ_JAJJPB010000008.1"/>
</dbReference>
<protein>
    <submittedName>
        <fullName evidence="9">Cysteine desulfurase</fullName>
    </submittedName>
</protein>
<comment type="cofactor">
    <cofactor evidence="1 7">
        <name>pyridoxal 5'-phosphate</name>
        <dbReference type="ChEBI" id="CHEBI:597326"/>
    </cofactor>
</comment>
<evidence type="ECO:0000313" key="10">
    <source>
        <dbReference type="Proteomes" id="UP001165422"/>
    </source>
</evidence>
<dbReference type="Pfam" id="PF00266">
    <property type="entry name" value="Aminotran_5"/>
    <property type="match status" value="1"/>
</dbReference>
<keyword evidence="3" id="KW-0479">Metal-binding</keyword>
<evidence type="ECO:0000313" key="9">
    <source>
        <dbReference type="EMBL" id="MCC9294868.1"/>
    </source>
</evidence>
<dbReference type="PANTHER" id="PTHR11601:SF50">
    <property type="entry name" value="CYSTEINE DESULFURASE ISCS 2-RELATED"/>
    <property type="match status" value="1"/>
</dbReference>
<dbReference type="InterPro" id="IPR015421">
    <property type="entry name" value="PyrdxlP-dep_Trfase_major"/>
</dbReference>
<dbReference type="Gene3D" id="3.40.640.10">
    <property type="entry name" value="Type I PLP-dependent aspartate aminotransferase-like (Major domain)"/>
    <property type="match status" value="1"/>
</dbReference>
<evidence type="ECO:0000256" key="2">
    <source>
        <dbReference type="ARBA" id="ARBA00006490"/>
    </source>
</evidence>
<evidence type="ECO:0000256" key="4">
    <source>
        <dbReference type="ARBA" id="ARBA00022898"/>
    </source>
</evidence>
<dbReference type="PIRSF" id="PIRSF005572">
    <property type="entry name" value="NifS"/>
    <property type="match status" value="1"/>
</dbReference>
<evidence type="ECO:0000256" key="5">
    <source>
        <dbReference type="ARBA" id="ARBA00023004"/>
    </source>
</evidence>
<evidence type="ECO:0000256" key="1">
    <source>
        <dbReference type="ARBA" id="ARBA00001933"/>
    </source>
</evidence>
<keyword evidence="4" id="KW-0663">Pyridoxal phosphate</keyword>
<dbReference type="InterPro" id="IPR000192">
    <property type="entry name" value="Aminotrans_V_dom"/>
</dbReference>
<keyword evidence="5" id="KW-0408">Iron</keyword>
<dbReference type="Gene3D" id="1.10.260.50">
    <property type="match status" value="1"/>
</dbReference>
<dbReference type="InterPro" id="IPR020578">
    <property type="entry name" value="Aminotrans_V_PyrdxlP_BS"/>
</dbReference>